<sequence>TALIIIPEEAELLLPMLRDASKTAVSLLTYATPVTKSMWQFNTLTYFTMPIREKNPAFPQWLSIEIGILAGRLYFDYSEYTSLVEWLGIRREAESPRDLVNRSSGETVPVTRGLFIDQPLKFLLEWLTYRRQTMDIMHTPMGYVCQKRSLHSEHSFFTSATTPRDADEVFPGVQGGIVTRSAELVTGDSDDDSDWGEVDDDLALSGSGQMKEQLEVDE</sequence>
<evidence type="ECO:0000313" key="3">
    <source>
        <dbReference type="Proteomes" id="UP000287144"/>
    </source>
</evidence>
<proteinExistence type="predicted"/>
<gene>
    <name evidence="2" type="ORF">CEP52_016836</name>
</gene>
<feature type="region of interest" description="Disordered" evidence="1">
    <location>
        <begin position="183"/>
        <end position="218"/>
    </location>
</feature>
<protein>
    <submittedName>
        <fullName evidence="2">Uncharacterized protein</fullName>
    </submittedName>
</protein>
<keyword evidence="3" id="KW-1185">Reference proteome</keyword>
<reference evidence="2 3" key="1">
    <citation type="submission" date="2017-06" db="EMBL/GenBank/DDBJ databases">
        <title>Comparative genomic analysis of Ambrosia Fusariam Clade fungi.</title>
        <authorList>
            <person name="Stajich J.E."/>
            <person name="Carrillo J."/>
            <person name="Kijimoto T."/>
            <person name="Eskalen A."/>
            <person name="O'Donnell K."/>
            <person name="Kasson M."/>
        </authorList>
    </citation>
    <scope>NUCLEOTIDE SEQUENCE [LARGE SCALE GENOMIC DNA]</scope>
    <source>
        <strain evidence="2 3">NRRL62579</strain>
    </source>
</reference>
<organism evidence="2 3">
    <name type="scientific">Fusarium oligoseptatum</name>
    <dbReference type="NCBI Taxonomy" id="2604345"/>
    <lineage>
        <taxon>Eukaryota</taxon>
        <taxon>Fungi</taxon>
        <taxon>Dikarya</taxon>
        <taxon>Ascomycota</taxon>
        <taxon>Pezizomycotina</taxon>
        <taxon>Sordariomycetes</taxon>
        <taxon>Hypocreomycetidae</taxon>
        <taxon>Hypocreales</taxon>
        <taxon>Nectriaceae</taxon>
        <taxon>Fusarium</taxon>
        <taxon>Fusarium solani species complex</taxon>
    </lineage>
</organism>
<name>A0A428RZL5_9HYPO</name>
<dbReference type="Proteomes" id="UP000287144">
    <property type="component" value="Unassembled WGS sequence"/>
</dbReference>
<dbReference type="AlphaFoldDB" id="A0A428RZL5"/>
<dbReference type="EMBL" id="NKCK01000396">
    <property type="protein sequence ID" value="RSL82935.1"/>
    <property type="molecule type" value="Genomic_DNA"/>
</dbReference>
<feature type="non-terminal residue" evidence="2">
    <location>
        <position position="1"/>
    </location>
</feature>
<feature type="compositionally biased region" description="Acidic residues" evidence="1">
    <location>
        <begin position="188"/>
        <end position="202"/>
    </location>
</feature>
<comment type="caution">
    <text evidence="2">The sequence shown here is derived from an EMBL/GenBank/DDBJ whole genome shotgun (WGS) entry which is preliminary data.</text>
</comment>
<dbReference type="STRING" id="1325735.A0A428RZL5"/>
<accession>A0A428RZL5</accession>
<evidence type="ECO:0000256" key="1">
    <source>
        <dbReference type="SAM" id="MobiDB-lite"/>
    </source>
</evidence>
<evidence type="ECO:0000313" key="2">
    <source>
        <dbReference type="EMBL" id="RSL82935.1"/>
    </source>
</evidence>